<evidence type="ECO:0000256" key="1">
    <source>
        <dbReference type="ARBA" id="ARBA00004141"/>
    </source>
</evidence>
<dbReference type="AlphaFoldDB" id="A0A1X7HNC0"/>
<feature type="domain" description="Cation/H+ exchanger transmembrane" evidence="8">
    <location>
        <begin position="14"/>
        <end position="378"/>
    </location>
</feature>
<keyword evidence="10" id="KW-1185">Reference proteome</keyword>
<reference evidence="9 10" key="1">
    <citation type="submission" date="2017-04" db="EMBL/GenBank/DDBJ databases">
        <authorList>
            <person name="Afonso C.L."/>
            <person name="Miller P.J."/>
            <person name="Scott M.A."/>
            <person name="Spackman E."/>
            <person name="Goraichik I."/>
            <person name="Dimitrov K.M."/>
            <person name="Suarez D.L."/>
            <person name="Swayne D.E."/>
        </authorList>
    </citation>
    <scope>NUCLEOTIDE SEQUENCE [LARGE SCALE GENOMIC DNA]</scope>
    <source>
        <strain evidence="9 10">N3/975</strain>
    </source>
</reference>
<feature type="transmembrane region" description="Helical" evidence="7">
    <location>
        <begin position="268"/>
        <end position="286"/>
    </location>
</feature>
<feature type="transmembrane region" description="Helical" evidence="7">
    <location>
        <begin position="183"/>
        <end position="202"/>
    </location>
</feature>
<evidence type="ECO:0000256" key="6">
    <source>
        <dbReference type="ARBA" id="ARBA00023136"/>
    </source>
</evidence>
<dbReference type="STRING" id="1313296.SAMN05661091_4806"/>
<keyword evidence="5 7" id="KW-1133">Transmembrane helix</keyword>
<name>A0A1X7HNC0_9BACL</name>
<sequence>MDHMIFEVGTALMLIALASVLAGKLKFSIIPFLIVLGMLVGPHAPTIGIFDFKFIESQSIIEFLGRIGVLFLLFYLGLEFSVQKLIKSGKNIVYGGTVYVILNFVLGIGYGFLFGLPLYEVLIIAGMLSVSSSAIVAKVLVDLRRTGNSETELILGMILFDDIFLAVFLSVMSGLLLGGATSVGATLLSVSISIGYMLLFFLIARKGTPILNKILNISSSEIFIIVVFSSLFFIAGFSETLHVAEAIGALLFGLALSETEHSKRIEHLVVPFRDFFGAIFFFSFGLSIDPLALGDALWMALGAILLTVICNFVAGMMAGRNAGLSHKSSANIGLTIMARGEFTIIVANLGIAGGLAPILKPFSALYVLVLAIVGPLLTKESKHIYKVLNKVFKWSEPKINVKENG</sequence>
<protein>
    <submittedName>
        <fullName evidence="9">Potassium/proton antiporter membrane subunit, CPA2 family (TC 2.A.37.5.2)</fullName>
    </submittedName>
</protein>
<keyword evidence="4 7" id="KW-0812">Transmembrane</keyword>
<evidence type="ECO:0000256" key="7">
    <source>
        <dbReference type="SAM" id="Phobius"/>
    </source>
</evidence>
<dbReference type="GO" id="GO:0015297">
    <property type="term" value="F:antiporter activity"/>
    <property type="evidence" value="ECO:0007669"/>
    <property type="project" value="InterPro"/>
</dbReference>
<dbReference type="PANTHER" id="PTHR42751:SF4">
    <property type="entry name" value="K(+)_H(+) ANTIPORTER SUBUNIT KHTU"/>
    <property type="match status" value="1"/>
</dbReference>
<dbReference type="EMBL" id="LT840184">
    <property type="protein sequence ID" value="SMF89854.1"/>
    <property type="molecule type" value="Genomic_DNA"/>
</dbReference>
<proteinExistence type="inferred from homology"/>
<evidence type="ECO:0000313" key="9">
    <source>
        <dbReference type="EMBL" id="SMF89854.1"/>
    </source>
</evidence>
<feature type="transmembrane region" description="Helical" evidence="7">
    <location>
        <begin position="12"/>
        <end position="40"/>
    </location>
</feature>
<organism evidence="9 10">
    <name type="scientific">Paenibacillus uliginis N3/975</name>
    <dbReference type="NCBI Taxonomy" id="1313296"/>
    <lineage>
        <taxon>Bacteria</taxon>
        <taxon>Bacillati</taxon>
        <taxon>Bacillota</taxon>
        <taxon>Bacilli</taxon>
        <taxon>Bacillales</taxon>
        <taxon>Paenibacillaceae</taxon>
        <taxon>Paenibacillus</taxon>
    </lineage>
</organism>
<feature type="transmembrane region" description="Helical" evidence="7">
    <location>
        <begin position="121"/>
        <end position="141"/>
    </location>
</feature>
<dbReference type="GO" id="GO:1902600">
    <property type="term" value="P:proton transmembrane transport"/>
    <property type="evidence" value="ECO:0007669"/>
    <property type="project" value="InterPro"/>
</dbReference>
<feature type="transmembrane region" description="Helical" evidence="7">
    <location>
        <begin position="92"/>
        <end position="115"/>
    </location>
</feature>
<feature type="transmembrane region" description="Helical" evidence="7">
    <location>
        <begin position="358"/>
        <end position="377"/>
    </location>
</feature>
<evidence type="ECO:0000256" key="2">
    <source>
        <dbReference type="ARBA" id="ARBA00005551"/>
    </source>
</evidence>
<dbReference type="Gene3D" id="1.20.1530.20">
    <property type="match status" value="1"/>
</dbReference>
<comment type="subcellular location">
    <subcellularLocation>
        <location evidence="1">Membrane</location>
        <topology evidence="1">Multi-pass membrane protein</topology>
    </subcellularLocation>
</comment>
<dbReference type="PANTHER" id="PTHR42751">
    <property type="entry name" value="SODIUM/HYDROGEN EXCHANGER FAMILY/TRKA DOMAIN PROTEIN"/>
    <property type="match status" value="1"/>
</dbReference>
<evidence type="ECO:0000259" key="8">
    <source>
        <dbReference type="Pfam" id="PF00999"/>
    </source>
</evidence>
<evidence type="ECO:0000256" key="3">
    <source>
        <dbReference type="ARBA" id="ARBA00022448"/>
    </source>
</evidence>
<evidence type="ECO:0000256" key="4">
    <source>
        <dbReference type="ARBA" id="ARBA00022692"/>
    </source>
</evidence>
<feature type="transmembrane region" description="Helical" evidence="7">
    <location>
        <begin position="60"/>
        <end position="80"/>
    </location>
</feature>
<evidence type="ECO:0000313" key="10">
    <source>
        <dbReference type="Proteomes" id="UP000192940"/>
    </source>
</evidence>
<dbReference type="Proteomes" id="UP000192940">
    <property type="component" value="Chromosome I"/>
</dbReference>
<feature type="transmembrane region" description="Helical" evidence="7">
    <location>
        <begin position="153"/>
        <end position="177"/>
    </location>
</feature>
<keyword evidence="6 7" id="KW-0472">Membrane</keyword>
<dbReference type="InterPro" id="IPR038770">
    <property type="entry name" value="Na+/solute_symporter_sf"/>
</dbReference>
<evidence type="ECO:0000256" key="5">
    <source>
        <dbReference type="ARBA" id="ARBA00022989"/>
    </source>
</evidence>
<feature type="transmembrane region" description="Helical" evidence="7">
    <location>
        <begin position="298"/>
        <end position="318"/>
    </location>
</feature>
<keyword evidence="3" id="KW-0813">Transport</keyword>
<accession>A0A1X7HNC0</accession>
<feature type="transmembrane region" description="Helical" evidence="7">
    <location>
        <begin position="214"/>
        <end position="234"/>
    </location>
</feature>
<dbReference type="Pfam" id="PF00999">
    <property type="entry name" value="Na_H_Exchanger"/>
    <property type="match status" value="1"/>
</dbReference>
<comment type="similarity">
    <text evidence="2">Belongs to the monovalent cation:proton antiporter 2 (CPA2) transporter (TC 2.A.37) family.</text>
</comment>
<gene>
    <name evidence="9" type="ORF">SAMN05661091_4806</name>
</gene>
<feature type="transmembrane region" description="Helical" evidence="7">
    <location>
        <begin position="240"/>
        <end position="256"/>
    </location>
</feature>
<dbReference type="GO" id="GO:0016020">
    <property type="term" value="C:membrane"/>
    <property type="evidence" value="ECO:0007669"/>
    <property type="project" value="UniProtKB-SubCell"/>
</dbReference>
<feature type="transmembrane region" description="Helical" evidence="7">
    <location>
        <begin position="330"/>
        <end position="352"/>
    </location>
</feature>
<dbReference type="InterPro" id="IPR006153">
    <property type="entry name" value="Cation/H_exchanger_TM"/>
</dbReference>
<dbReference type="RefSeq" id="WP_208915510.1">
    <property type="nucleotide sequence ID" value="NZ_LT840184.1"/>
</dbReference>